<evidence type="ECO:0000313" key="2">
    <source>
        <dbReference type="EMBL" id="RXI09313.1"/>
    </source>
</evidence>
<dbReference type="InterPro" id="IPR002885">
    <property type="entry name" value="PPR_rpt"/>
</dbReference>
<gene>
    <name evidence="2" type="ORF">DVH24_033930</name>
</gene>
<evidence type="ECO:0000256" key="1">
    <source>
        <dbReference type="ARBA" id="ARBA00022737"/>
    </source>
</evidence>
<proteinExistence type="predicted"/>
<evidence type="ECO:0008006" key="4">
    <source>
        <dbReference type="Google" id="ProtNLM"/>
    </source>
</evidence>
<reference evidence="2 3" key="1">
    <citation type="submission" date="2018-10" db="EMBL/GenBank/DDBJ databases">
        <title>A high-quality apple genome assembly.</title>
        <authorList>
            <person name="Hu J."/>
        </authorList>
    </citation>
    <scope>NUCLEOTIDE SEQUENCE [LARGE SCALE GENOMIC DNA]</scope>
    <source>
        <strain evidence="3">cv. HFTH1</strain>
        <tissue evidence="2">Young leaf</tissue>
    </source>
</reference>
<keyword evidence="3" id="KW-1185">Reference proteome</keyword>
<keyword evidence="1" id="KW-0677">Repeat</keyword>
<dbReference type="InterPro" id="IPR011990">
    <property type="entry name" value="TPR-like_helical_dom_sf"/>
</dbReference>
<dbReference type="NCBIfam" id="TIGR00756">
    <property type="entry name" value="PPR"/>
    <property type="match status" value="1"/>
</dbReference>
<dbReference type="Gene3D" id="1.25.40.10">
    <property type="entry name" value="Tetratricopeptide repeat domain"/>
    <property type="match status" value="1"/>
</dbReference>
<dbReference type="Proteomes" id="UP000290289">
    <property type="component" value="Chromosome 1"/>
</dbReference>
<sequence length="197" mass="22112">MAVLVSLTGETQFIQCVCSCSKGYLLKPNNGSLLSSATIRLVLLQLSLHGYGLSPSWAFFKWVESLPTFNHSLHCSWTMIHILTKHTPFNPAHQLLEKISLKNFLSSPSVLNALVQTHDDPDVNSHVLSWLVIFYANSKMTQDAIQVLGHMRVHGFKPPLHACTVLLSSLVKDRLTNMVWKVYQNMIKAGMFICTMC</sequence>
<accession>A0A498KWL0</accession>
<dbReference type="EMBL" id="RDQH01000327">
    <property type="protein sequence ID" value="RXI09313.1"/>
    <property type="molecule type" value="Genomic_DNA"/>
</dbReference>
<name>A0A498KWL0_MALDO</name>
<dbReference type="AlphaFoldDB" id="A0A498KWL0"/>
<evidence type="ECO:0000313" key="3">
    <source>
        <dbReference type="Proteomes" id="UP000290289"/>
    </source>
</evidence>
<organism evidence="2 3">
    <name type="scientific">Malus domestica</name>
    <name type="common">Apple</name>
    <name type="synonym">Pyrus malus</name>
    <dbReference type="NCBI Taxonomy" id="3750"/>
    <lineage>
        <taxon>Eukaryota</taxon>
        <taxon>Viridiplantae</taxon>
        <taxon>Streptophyta</taxon>
        <taxon>Embryophyta</taxon>
        <taxon>Tracheophyta</taxon>
        <taxon>Spermatophyta</taxon>
        <taxon>Magnoliopsida</taxon>
        <taxon>eudicotyledons</taxon>
        <taxon>Gunneridae</taxon>
        <taxon>Pentapetalae</taxon>
        <taxon>rosids</taxon>
        <taxon>fabids</taxon>
        <taxon>Rosales</taxon>
        <taxon>Rosaceae</taxon>
        <taxon>Amygdaloideae</taxon>
        <taxon>Maleae</taxon>
        <taxon>Malus</taxon>
    </lineage>
</organism>
<comment type="caution">
    <text evidence="2">The sequence shown here is derived from an EMBL/GenBank/DDBJ whole genome shotgun (WGS) entry which is preliminary data.</text>
</comment>
<protein>
    <recommendedName>
        <fullName evidence="4">Pentatricopeptide repeat-containing protein</fullName>
    </recommendedName>
</protein>